<evidence type="ECO:0000259" key="5">
    <source>
        <dbReference type="PROSITE" id="PS51379"/>
    </source>
</evidence>
<comment type="similarity">
    <text evidence="1">Belongs to the dUTPase family.</text>
</comment>
<dbReference type="InterPro" id="IPR036157">
    <property type="entry name" value="dUTPase-like_sf"/>
</dbReference>
<dbReference type="Pfam" id="PF00692">
    <property type="entry name" value="dUTPase"/>
    <property type="match status" value="1"/>
</dbReference>
<evidence type="ECO:0000256" key="3">
    <source>
        <dbReference type="ARBA" id="ARBA00022801"/>
    </source>
</evidence>
<dbReference type="EC" id="3.6.1.23" evidence="2"/>
<dbReference type="GO" id="GO:0046081">
    <property type="term" value="P:dUTP catabolic process"/>
    <property type="evidence" value="ECO:0007669"/>
    <property type="project" value="InterPro"/>
</dbReference>
<dbReference type="InterPro" id="IPR029054">
    <property type="entry name" value="dUTPase-like"/>
</dbReference>
<keyword evidence="4" id="KW-0546">Nucleotide metabolism</keyword>
<dbReference type="InterPro" id="IPR008181">
    <property type="entry name" value="dUTPase"/>
</dbReference>
<dbReference type="PROSITE" id="PS51379">
    <property type="entry name" value="4FE4S_FER_2"/>
    <property type="match status" value="1"/>
</dbReference>
<dbReference type="CDD" id="cd07557">
    <property type="entry name" value="trimeric_dUTPase"/>
    <property type="match status" value="1"/>
</dbReference>
<organism evidence="6">
    <name type="scientific">Podoviridae sp. ct3lO13</name>
    <dbReference type="NCBI Taxonomy" id="2826538"/>
    <lineage>
        <taxon>Viruses</taxon>
        <taxon>Duplodnaviria</taxon>
        <taxon>Heunggongvirae</taxon>
        <taxon>Uroviricota</taxon>
        <taxon>Caudoviricetes</taxon>
    </lineage>
</organism>
<reference evidence="6" key="1">
    <citation type="journal article" date="2021" name="Proc. Natl. Acad. Sci. U.S.A.">
        <title>A Catalog of Tens of Thousands of Viruses from Human Metagenomes Reveals Hidden Associations with Chronic Diseases.</title>
        <authorList>
            <person name="Tisza M.J."/>
            <person name="Buck C.B."/>
        </authorList>
    </citation>
    <scope>NUCLEOTIDE SEQUENCE</scope>
    <source>
        <strain evidence="6">Ct3lO13</strain>
    </source>
</reference>
<evidence type="ECO:0000256" key="1">
    <source>
        <dbReference type="ARBA" id="ARBA00006581"/>
    </source>
</evidence>
<dbReference type="PANTHER" id="PTHR11241:SF0">
    <property type="entry name" value="DEOXYURIDINE 5'-TRIPHOSPHATE NUCLEOTIDOHYDROLASE"/>
    <property type="match status" value="1"/>
</dbReference>
<evidence type="ECO:0000313" key="6">
    <source>
        <dbReference type="EMBL" id="DAE21695.1"/>
    </source>
</evidence>
<protein>
    <recommendedName>
        <fullName evidence="2">dUTP diphosphatase</fullName>
        <ecNumber evidence="2">3.6.1.23</ecNumber>
    </recommendedName>
</protein>
<dbReference type="GO" id="GO:0000287">
    <property type="term" value="F:magnesium ion binding"/>
    <property type="evidence" value="ECO:0007669"/>
    <property type="project" value="InterPro"/>
</dbReference>
<dbReference type="GO" id="GO:0006226">
    <property type="term" value="P:dUMP biosynthetic process"/>
    <property type="evidence" value="ECO:0007669"/>
    <property type="project" value="InterPro"/>
</dbReference>
<keyword evidence="3" id="KW-0378">Hydrolase</keyword>
<dbReference type="Gene3D" id="2.70.40.10">
    <property type="match status" value="1"/>
</dbReference>
<name>A0A8S5QQZ6_9CAUD</name>
<dbReference type="InterPro" id="IPR017896">
    <property type="entry name" value="4Fe4S_Fe-S-bd"/>
</dbReference>
<proteinExistence type="inferred from homology"/>
<dbReference type="InterPro" id="IPR033704">
    <property type="entry name" value="dUTPase_trimeric"/>
</dbReference>
<dbReference type="PANTHER" id="PTHR11241">
    <property type="entry name" value="DEOXYURIDINE 5'-TRIPHOSPHATE NUCLEOTIDOHYDROLASE"/>
    <property type="match status" value="1"/>
</dbReference>
<evidence type="ECO:0000256" key="2">
    <source>
        <dbReference type="ARBA" id="ARBA00012379"/>
    </source>
</evidence>
<dbReference type="EMBL" id="BK015715">
    <property type="protein sequence ID" value="DAE21695.1"/>
    <property type="molecule type" value="Genomic_DNA"/>
</dbReference>
<accession>A0A8S5QQZ6</accession>
<feature type="domain" description="4Fe-4S ferredoxin-type" evidence="5">
    <location>
        <begin position="1"/>
        <end position="27"/>
    </location>
</feature>
<sequence>MERCINYCGIRCIDGTCPNALAREYPEFNFEFTTCYDCYTYRGCNDCHFYGREDTCEFRTKEGKVMEVKEIKIKYIRDIEKIHDIEIGDWIDLRVGRDTYIKAGELELIPLGVAMQLPKGYEALVIPRSSTFKKYGLIQANSVGLIDETYCGNNDEWHFPAYATRDILITKDTRICQFRIQEHQSPVYLKEVENLTSNNRGGFGSTGEK</sequence>
<dbReference type="SUPFAM" id="SSF51283">
    <property type="entry name" value="dUTPase-like"/>
    <property type="match status" value="1"/>
</dbReference>
<evidence type="ECO:0000256" key="4">
    <source>
        <dbReference type="ARBA" id="ARBA00023080"/>
    </source>
</evidence>
<dbReference type="GO" id="GO:0004170">
    <property type="term" value="F:dUTP diphosphatase activity"/>
    <property type="evidence" value="ECO:0007669"/>
    <property type="project" value="UniProtKB-EC"/>
</dbReference>